<sequence>MQDLQTIFTRLEESKKELKDIRSAYKEALAGVQSYVELVDEMKVMREKKKQIEATVKQDFAGEFTKMEDLKIDIASDQELISDIAMSQIMKGDTVEVTDKYENDYEPVIKVSFKKVN</sequence>
<proteinExistence type="predicted"/>
<reference evidence="3" key="1">
    <citation type="submission" date="2017-09" db="EMBL/GenBank/DDBJ databases">
        <title>Depth-based differentiation of microbial function through sediment-hosted aquifers and enrichment of novel symbionts in the deep terrestrial subsurface.</title>
        <authorList>
            <person name="Probst A.J."/>
            <person name="Ladd B."/>
            <person name="Jarett J.K."/>
            <person name="Geller-Mcgrath D.E."/>
            <person name="Sieber C.M.K."/>
            <person name="Emerson J.B."/>
            <person name="Anantharaman K."/>
            <person name="Thomas B.C."/>
            <person name="Malmstrom R."/>
            <person name="Stieglmeier M."/>
            <person name="Klingl A."/>
            <person name="Woyke T."/>
            <person name="Ryan C.M."/>
            <person name="Banfield J.F."/>
        </authorList>
    </citation>
    <scope>NUCLEOTIDE SEQUENCE [LARGE SCALE GENOMIC DNA]</scope>
</reference>
<organism evidence="2 3">
    <name type="scientific">Candidatus Magasanikbacteria bacterium CG10_big_fil_rev_8_21_14_0_10_43_6</name>
    <dbReference type="NCBI Taxonomy" id="1974650"/>
    <lineage>
        <taxon>Bacteria</taxon>
        <taxon>Candidatus Magasanikiibacteriota</taxon>
    </lineage>
</organism>
<feature type="coiled-coil region" evidence="1">
    <location>
        <begin position="1"/>
        <end position="55"/>
    </location>
</feature>
<protein>
    <submittedName>
        <fullName evidence="2">Uncharacterized protein</fullName>
    </submittedName>
</protein>
<dbReference type="AlphaFoldDB" id="A0A2M6W034"/>
<name>A0A2M6W034_9BACT</name>
<keyword evidence="1" id="KW-0175">Coiled coil</keyword>
<evidence type="ECO:0000256" key="1">
    <source>
        <dbReference type="SAM" id="Coils"/>
    </source>
</evidence>
<accession>A0A2M6W034</accession>
<evidence type="ECO:0000313" key="2">
    <source>
        <dbReference type="EMBL" id="PIT86098.1"/>
    </source>
</evidence>
<dbReference type="Proteomes" id="UP000229362">
    <property type="component" value="Unassembled WGS sequence"/>
</dbReference>
<gene>
    <name evidence="2" type="ORF">COU33_04945</name>
</gene>
<evidence type="ECO:0000313" key="3">
    <source>
        <dbReference type="Proteomes" id="UP000229362"/>
    </source>
</evidence>
<dbReference type="EMBL" id="PFBZ01000213">
    <property type="protein sequence ID" value="PIT86098.1"/>
    <property type="molecule type" value="Genomic_DNA"/>
</dbReference>
<comment type="caution">
    <text evidence="2">The sequence shown here is derived from an EMBL/GenBank/DDBJ whole genome shotgun (WGS) entry which is preliminary data.</text>
</comment>